<evidence type="ECO:0000256" key="9">
    <source>
        <dbReference type="ARBA" id="ARBA00022989"/>
    </source>
</evidence>
<feature type="transmembrane region" description="Helical" evidence="14">
    <location>
        <begin position="170"/>
        <end position="202"/>
    </location>
</feature>
<sequence length="266" mass="27682">MIDILLYAGIAGLILAAICGPLGVLVTWQRMAYYGDTLAHSALLGVALGLSLQIDIQLAVLLACLLIASSLFALQLWRNTSLDSLLGILSHSSLALGLVCLSFIDGPGFDLNAFLFGDLLAVMRDDLYLLAAIGGAALVLLVIFWGDLLSMIAHAELAAVEGVKVQRLRLLLMLLIAATVAVAMKIVGVLLISAMLIIPASAAGRLARSPEQSALLAALVGMVAVLIGLGAAWHFDSPAGPSIVLTAGLIFIISHFAPGARRVSNQ</sequence>
<dbReference type="Proteomes" id="UP000765845">
    <property type="component" value="Unassembled WGS sequence"/>
</dbReference>
<dbReference type="PANTHER" id="PTHR30477:SF23">
    <property type="entry name" value="HIGH-AFFINITY ZINC UPTAKE SYSTEM MEMBRANE PROTEIN ZNUB"/>
    <property type="match status" value="1"/>
</dbReference>
<evidence type="ECO:0000313" key="15">
    <source>
        <dbReference type="EMBL" id="NKI18348.1"/>
    </source>
</evidence>
<feature type="transmembrane region" description="Helical" evidence="14">
    <location>
        <begin position="84"/>
        <end position="104"/>
    </location>
</feature>
<dbReference type="InterPro" id="IPR001626">
    <property type="entry name" value="ABC_TroCD"/>
</dbReference>
<keyword evidence="5" id="KW-1003">Cell membrane</keyword>
<comment type="subcellular location">
    <subcellularLocation>
        <location evidence="2 13">Cell membrane</location>
        <topology evidence="2 13">Multi-pass membrane protein</topology>
    </subcellularLocation>
</comment>
<evidence type="ECO:0000256" key="3">
    <source>
        <dbReference type="ARBA" id="ARBA00008034"/>
    </source>
</evidence>
<evidence type="ECO:0000256" key="2">
    <source>
        <dbReference type="ARBA" id="ARBA00004651"/>
    </source>
</evidence>
<evidence type="ECO:0000256" key="11">
    <source>
        <dbReference type="ARBA" id="ARBA00023136"/>
    </source>
</evidence>
<keyword evidence="8" id="KW-0864">Zinc transport</keyword>
<dbReference type="SUPFAM" id="SSF81345">
    <property type="entry name" value="ABC transporter involved in vitamin B12 uptake, BtuC"/>
    <property type="match status" value="1"/>
</dbReference>
<evidence type="ECO:0000256" key="5">
    <source>
        <dbReference type="ARBA" id="ARBA00022475"/>
    </source>
</evidence>
<protein>
    <recommendedName>
        <fullName evidence="12">High-affinity zinc uptake system membrane protein ZnuB</fullName>
    </recommendedName>
</protein>
<evidence type="ECO:0000256" key="10">
    <source>
        <dbReference type="ARBA" id="ARBA00023065"/>
    </source>
</evidence>
<evidence type="ECO:0000256" key="14">
    <source>
        <dbReference type="SAM" id="Phobius"/>
    </source>
</evidence>
<dbReference type="RefSeq" id="WP_168450862.1">
    <property type="nucleotide sequence ID" value="NZ_JAAWWK010000004.1"/>
</dbReference>
<evidence type="ECO:0000256" key="13">
    <source>
        <dbReference type="RuleBase" id="RU003943"/>
    </source>
</evidence>
<evidence type="ECO:0000256" key="4">
    <source>
        <dbReference type="ARBA" id="ARBA00022448"/>
    </source>
</evidence>
<comment type="function">
    <text evidence="1">Involved in the high-affinity zinc uptake transport system.</text>
</comment>
<feature type="transmembrane region" description="Helical" evidence="14">
    <location>
        <begin position="214"/>
        <end position="235"/>
    </location>
</feature>
<gene>
    <name evidence="15" type="ORF">HCU74_13105</name>
</gene>
<evidence type="ECO:0000256" key="8">
    <source>
        <dbReference type="ARBA" id="ARBA00022906"/>
    </source>
</evidence>
<evidence type="ECO:0000313" key="16">
    <source>
        <dbReference type="Proteomes" id="UP000765845"/>
    </source>
</evidence>
<evidence type="ECO:0000256" key="7">
    <source>
        <dbReference type="ARBA" id="ARBA00022833"/>
    </source>
</evidence>
<name>A0ABX1GIY3_9GAMM</name>
<dbReference type="Pfam" id="PF00950">
    <property type="entry name" value="ABC-3"/>
    <property type="match status" value="1"/>
</dbReference>
<keyword evidence="10" id="KW-0406">Ion transport</keyword>
<dbReference type="EMBL" id="JAAWWK010000004">
    <property type="protein sequence ID" value="NKI18348.1"/>
    <property type="molecule type" value="Genomic_DNA"/>
</dbReference>
<comment type="similarity">
    <text evidence="3 13">Belongs to the ABC-3 integral membrane protein family.</text>
</comment>
<evidence type="ECO:0000256" key="12">
    <source>
        <dbReference type="ARBA" id="ARBA00040080"/>
    </source>
</evidence>
<evidence type="ECO:0000256" key="1">
    <source>
        <dbReference type="ARBA" id="ARBA00002313"/>
    </source>
</evidence>
<keyword evidence="9 14" id="KW-1133">Transmembrane helix</keyword>
<feature type="transmembrane region" description="Helical" evidence="14">
    <location>
        <begin position="58"/>
        <end position="77"/>
    </location>
</feature>
<reference evidence="15 16" key="1">
    <citation type="submission" date="2020-04" db="EMBL/GenBank/DDBJ databases">
        <authorList>
            <person name="Yoon J."/>
        </authorList>
    </citation>
    <scope>NUCLEOTIDE SEQUENCE [LARGE SCALE GENOMIC DNA]</scope>
    <source>
        <strain evidence="15 16">KMU-166</strain>
    </source>
</reference>
<keyword evidence="16" id="KW-1185">Reference proteome</keyword>
<evidence type="ECO:0000256" key="6">
    <source>
        <dbReference type="ARBA" id="ARBA00022692"/>
    </source>
</evidence>
<feature type="transmembrane region" description="Helical" evidence="14">
    <location>
        <begin position="6"/>
        <end position="26"/>
    </location>
</feature>
<feature type="transmembrane region" description="Helical" evidence="14">
    <location>
        <begin position="127"/>
        <end position="149"/>
    </location>
</feature>
<dbReference type="PANTHER" id="PTHR30477">
    <property type="entry name" value="ABC-TRANSPORTER METAL-BINDING PROTEIN"/>
    <property type="match status" value="1"/>
</dbReference>
<dbReference type="InterPro" id="IPR037294">
    <property type="entry name" value="ABC_BtuC-like"/>
</dbReference>
<proteinExistence type="inferred from homology"/>
<keyword evidence="4 13" id="KW-0813">Transport</keyword>
<organism evidence="15 16">
    <name type="scientific">Spongiibacter thalassae</name>
    <dbReference type="NCBI Taxonomy" id="2721624"/>
    <lineage>
        <taxon>Bacteria</taxon>
        <taxon>Pseudomonadati</taxon>
        <taxon>Pseudomonadota</taxon>
        <taxon>Gammaproteobacteria</taxon>
        <taxon>Cellvibrionales</taxon>
        <taxon>Spongiibacteraceae</taxon>
        <taxon>Spongiibacter</taxon>
    </lineage>
</organism>
<accession>A0ABX1GIY3</accession>
<feature type="transmembrane region" description="Helical" evidence="14">
    <location>
        <begin position="242"/>
        <end position="260"/>
    </location>
</feature>
<comment type="caution">
    <text evidence="15">The sequence shown here is derived from an EMBL/GenBank/DDBJ whole genome shotgun (WGS) entry which is preliminary data.</text>
</comment>
<dbReference type="Gene3D" id="1.10.3470.10">
    <property type="entry name" value="ABC transporter involved in vitamin B12 uptake, BtuC"/>
    <property type="match status" value="1"/>
</dbReference>
<keyword evidence="7" id="KW-0862">Zinc</keyword>
<keyword evidence="11 14" id="KW-0472">Membrane</keyword>
<keyword evidence="6 13" id="KW-0812">Transmembrane</keyword>